<feature type="coiled-coil region" evidence="1">
    <location>
        <begin position="43"/>
        <end position="111"/>
    </location>
</feature>
<protein>
    <recommendedName>
        <fullName evidence="2">DUF7897 domain-containing protein</fullName>
    </recommendedName>
</protein>
<keyword evidence="1" id="KW-0175">Coiled coil</keyword>
<comment type="caution">
    <text evidence="3">The sequence shown here is derived from an EMBL/GenBank/DDBJ whole genome shotgun (WGS) entry which is preliminary data.</text>
</comment>
<dbReference type="InterPro" id="IPR057219">
    <property type="entry name" value="DUF7897"/>
</dbReference>
<feature type="domain" description="DUF7897" evidence="2">
    <location>
        <begin position="1"/>
        <end position="599"/>
    </location>
</feature>
<sequence>MNNFTEVLQLVKKRKDQINSLYEIVDKDNIGSYFESLINLSGLKKEKNTILAILRRLVDLKEENLVKELEKNNFSEEKIIQIKHLFYNEVRKFYEREHQELIDEIKSKKLLNDFYQTLIQGVHDIGLIMNDFESSWTKEIIEKNNKILSSMFKDLDLALDFLKQNKLYQVDREGKICERSYGVLVRIGQIWRFVPYAKFFENEILRLEFAFDSMIDKLKKIANTNEEFAYIKYLVKLKAAFCERQEDKVIEAWQEAELAWMEVKSPLQIGHPLEYYEDNYTHAVALEWDIRLQDESCFDVAKFINQINTSFEKICKNIDLDNDSLKTEVFNNINKTQLYICTPMIFYGAELRGLFSAQVVPNDEFVSAKLGKKIFAFLNFVYESAKSKPFMKLSNIIFNKEFLDYGREILFFKEEVWKRVYEISTIGHEFGHIFFIDQESEKLMNQSGYFKNIEEYKATTGGLVNFFYHEVDELRMPVFHELIKRAISLIAWQKTEEVKPYYTEGLIHLDLLFRSRVLSFKNKKLSINFTLEFYERFKNLTLQNYYNLAKHYTEKKDAKEFLNLFCTLENGIFLPINEECRDFVLYYYDLYEQIGNELDDSKEFEKYKEKEKKIKKDKEK</sequence>
<dbReference type="AlphaFoldDB" id="A0A4Q9JW62"/>
<evidence type="ECO:0000313" key="4">
    <source>
        <dbReference type="Proteomes" id="UP000292583"/>
    </source>
</evidence>
<evidence type="ECO:0000259" key="2">
    <source>
        <dbReference type="Pfam" id="PF25448"/>
    </source>
</evidence>
<keyword evidence="4" id="KW-1185">Reference proteome</keyword>
<evidence type="ECO:0000256" key="1">
    <source>
        <dbReference type="SAM" id="Coils"/>
    </source>
</evidence>
<gene>
    <name evidence="3" type="ORF">DU473_00965</name>
</gene>
<reference evidence="3 4" key="1">
    <citation type="submission" date="2018-07" db="EMBL/GenBank/DDBJ databases">
        <title>Campylobacter zealandensis sp. nov., isolated from birds and water in New Zealand.</title>
        <authorList>
            <person name="Wilkinson D.A."/>
            <person name="Biggs P.J."/>
            <person name="French N.P."/>
            <person name="Midwinter A.C."/>
        </authorList>
    </citation>
    <scope>NUCLEOTIDE SEQUENCE [LARGE SCALE GENOMIC DNA]</scope>
    <source>
        <strain evidence="3 4">B423b</strain>
    </source>
</reference>
<dbReference type="NCBIfam" id="NF033805">
    <property type="entry name" value="invasion_CiaB"/>
    <property type="match status" value="1"/>
</dbReference>
<dbReference type="RefSeq" id="WP_131186386.1">
    <property type="nucleotide sequence ID" value="NZ_QPGR01000001.1"/>
</dbReference>
<organism evidence="3 4">
    <name type="scientific">Campylobacter novaezeelandiae</name>
    <dbReference type="NCBI Taxonomy" id="2267891"/>
    <lineage>
        <taxon>Bacteria</taxon>
        <taxon>Pseudomonadati</taxon>
        <taxon>Campylobacterota</taxon>
        <taxon>Epsilonproteobacteria</taxon>
        <taxon>Campylobacterales</taxon>
        <taxon>Campylobacteraceae</taxon>
        <taxon>Campylobacter</taxon>
    </lineage>
</organism>
<dbReference type="Pfam" id="PF25448">
    <property type="entry name" value="DUF7897"/>
    <property type="match status" value="1"/>
</dbReference>
<name>A0A4Q9JW62_9BACT</name>
<dbReference type="EMBL" id="QPGR01000001">
    <property type="protein sequence ID" value="TBR82443.1"/>
    <property type="molecule type" value="Genomic_DNA"/>
</dbReference>
<accession>A0A4Q9JW62</accession>
<dbReference type="OrthoDB" id="5372053at2"/>
<proteinExistence type="predicted"/>
<dbReference type="Proteomes" id="UP000292583">
    <property type="component" value="Unassembled WGS sequence"/>
</dbReference>
<evidence type="ECO:0000313" key="3">
    <source>
        <dbReference type="EMBL" id="TBR82443.1"/>
    </source>
</evidence>